<dbReference type="InterPro" id="IPR015890">
    <property type="entry name" value="Chorismate_C"/>
</dbReference>
<dbReference type="NCBIfam" id="NF005486">
    <property type="entry name" value="PRK07093.1"/>
    <property type="match status" value="1"/>
</dbReference>
<dbReference type="EMBL" id="BAAFSF010000004">
    <property type="protein sequence ID" value="GAB1252020.1"/>
    <property type="molecule type" value="Genomic_DNA"/>
</dbReference>
<organism evidence="2 3">
    <name type="scientific">Porphyromonas miyakawae</name>
    <dbReference type="NCBI Taxonomy" id="3137470"/>
    <lineage>
        <taxon>Bacteria</taxon>
        <taxon>Pseudomonadati</taxon>
        <taxon>Bacteroidota</taxon>
        <taxon>Bacteroidia</taxon>
        <taxon>Bacteroidales</taxon>
        <taxon>Porphyromonadaceae</taxon>
        <taxon>Porphyromonas</taxon>
    </lineage>
</organism>
<dbReference type="Pfam" id="PF00425">
    <property type="entry name" value="Chorismate_bind"/>
    <property type="match status" value="1"/>
</dbReference>
<protein>
    <submittedName>
        <fullName evidence="2">Aminodeoxychorismate synthase component I</fullName>
    </submittedName>
</protein>
<keyword evidence="3" id="KW-1185">Reference proteome</keyword>
<dbReference type="PRINTS" id="PR00095">
    <property type="entry name" value="ANTSNTHASEI"/>
</dbReference>
<dbReference type="RefSeq" id="WP_411916234.1">
    <property type="nucleotide sequence ID" value="NZ_BAAFSF010000004.1"/>
</dbReference>
<evidence type="ECO:0000313" key="2">
    <source>
        <dbReference type="EMBL" id="GAB1252020.1"/>
    </source>
</evidence>
<accession>A0ABQ0E2S7</accession>
<dbReference type="InterPro" id="IPR019999">
    <property type="entry name" value="Anth_synth_I-like"/>
</dbReference>
<proteinExistence type="predicted"/>
<dbReference type="InterPro" id="IPR005801">
    <property type="entry name" value="ADC_synthase"/>
</dbReference>
<reference evidence="2 3" key="1">
    <citation type="journal article" date="2025" name="Int. J. Syst. Evol. Microbiol.">
        <title>Desulfovibrio falkowii sp. nov., Porphyromonas miyakawae sp. nov., Mediterraneibacter flintii sp. nov. and Owariibacterium komagatae gen. nov., sp. nov., isolated from human faeces.</title>
        <authorList>
            <person name="Hamaguchi T."/>
            <person name="Ohara M."/>
            <person name="Hisatomi A."/>
            <person name="Sekiguchi K."/>
            <person name="Takeda J.I."/>
            <person name="Ueyama J."/>
            <person name="Ito M."/>
            <person name="Nishiwaki H."/>
            <person name="Ogi T."/>
            <person name="Hirayama M."/>
            <person name="Ohkuma M."/>
            <person name="Sakamoto M."/>
            <person name="Ohno K."/>
        </authorList>
    </citation>
    <scope>NUCLEOTIDE SEQUENCE [LARGE SCALE GENOMIC DNA]</scope>
    <source>
        <strain evidence="2 3">13CB11C</strain>
    </source>
</reference>
<dbReference type="PANTHER" id="PTHR11236:SF50">
    <property type="entry name" value="AMINODEOXYCHORISMATE SYNTHASE COMPONENT 1"/>
    <property type="match status" value="1"/>
</dbReference>
<dbReference type="Proteomes" id="UP001628220">
    <property type="component" value="Unassembled WGS sequence"/>
</dbReference>
<gene>
    <name evidence="2" type="ORF">Tsumi_11260</name>
</gene>
<sequence length="331" mass="37112">MTTLTATNLFDEMNRLGHERTPFLFAVDYEVRVGILIPYPEQQRSVLYKVQEFSNMPSNMGRCSFHLALRSNPREFAIYQQQFNKIHRALAVGNSFLANLTIATPIEIDCSLETIAQYAVAPYKLYVPGRFVCFSPERFVSIRPDTGGQYRIETCPMKGTIDASIPNAEEVILSSYKETAEHYTIVDLMRSDLARVGQRVQVNKFRYIDRIETQNGGLLQVSSLISATLPTDTLDRLGTILGTLLPAGSITGAPKEATIRAIQEAETEPRGYYSGVFGYFDGFCLESAVMIRFIEEQGDGAFYFHSGGGITINSKAEDEYKEVIEKIYIPV</sequence>
<dbReference type="SUPFAM" id="SSF56322">
    <property type="entry name" value="ADC synthase"/>
    <property type="match status" value="1"/>
</dbReference>
<evidence type="ECO:0000313" key="3">
    <source>
        <dbReference type="Proteomes" id="UP001628220"/>
    </source>
</evidence>
<dbReference type="PANTHER" id="PTHR11236">
    <property type="entry name" value="AMINOBENZOATE/ANTHRANILATE SYNTHASE"/>
    <property type="match status" value="1"/>
</dbReference>
<comment type="caution">
    <text evidence="2">The sequence shown here is derived from an EMBL/GenBank/DDBJ whole genome shotgun (WGS) entry which is preliminary data.</text>
</comment>
<feature type="domain" description="Chorismate-utilising enzyme C-terminal" evidence="1">
    <location>
        <begin position="77"/>
        <end position="326"/>
    </location>
</feature>
<name>A0ABQ0E2S7_9PORP</name>
<dbReference type="Gene3D" id="3.60.120.10">
    <property type="entry name" value="Anthranilate synthase"/>
    <property type="match status" value="1"/>
</dbReference>
<evidence type="ECO:0000259" key="1">
    <source>
        <dbReference type="Pfam" id="PF00425"/>
    </source>
</evidence>